<keyword evidence="4" id="KW-0418">Kinase</keyword>
<feature type="compositionally biased region" description="Low complexity" evidence="6">
    <location>
        <begin position="495"/>
        <end position="504"/>
    </location>
</feature>
<keyword evidence="7" id="KW-1133">Transmembrane helix</keyword>
<gene>
    <name evidence="9" type="ORF">Ssi02_10790</name>
</gene>
<feature type="compositionally biased region" description="Pro residues" evidence="6">
    <location>
        <begin position="289"/>
        <end position="300"/>
    </location>
</feature>
<feature type="compositionally biased region" description="Low complexity" evidence="6">
    <location>
        <begin position="345"/>
        <end position="355"/>
    </location>
</feature>
<dbReference type="SUPFAM" id="SSF69304">
    <property type="entry name" value="Tricorn protease N-terminal domain"/>
    <property type="match status" value="1"/>
</dbReference>
<dbReference type="InterPro" id="IPR000719">
    <property type="entry name" value="Prot_kinase_dom"/>
</dbReference>
<dbReference type="GO" id="GO:0004674">
    <property type="term" value="F:protein serine/threonine kinase activity"/>
    <property type="evidence" value="ECO:0007669"/>
    <property type="project" value="UniProtKB-EC"/>
</dbReference>
<feature type="compositionally biased region" description="Pro residues" evidence="6">
    <location>
        <begin position="357"/>
        <end position="375"/>
    </location>
</feature>
<feature type="compositionally biased region" description="Pro residues" evidence="6">
    <location>
        <begin position="505"/>
        <end position="517"/>
    </location>
</feature>
<evidence type="ECO:0000256" key="2">
    <source>
        <dbReference type="ARBA" id="ARBA00022679"/>
    </source>
</evidence>
<dbReference type="EMBL" id="BOOW01000007">
    <property type="protein sequence ID" value="GII90848.1"/>
    <property type="molecule type" value="Genomic_DNA"/>
</dbReference>
<feature type="compositionally biased region" description="Low complexity" evidence="6">
    <location>
        <begin position="534"/>
        <end position="550"/>
    </location>
</feature>
<feature type="compositionally biased region" description="Pro residues" evidence="6">
    <location>
        <begin position="422"/>
        <end position="444"/>
    </location>
</feature>
<dbReference type="PANTHER" id="PTHR43671:SF13">
    <property type="entry name" value="SERINE_THREONINE-PROTEIN KINASE NEK2"/>
    <property type="match status" value="1"/>
</dbReference>
<dbReference type="Gene3D" id="1.10.510.10">
    <property type="entry name" value="Transferase(Phosphotransferase) domain 1"/>
    <property type="match status" value="1"/>
</dbReference>
<feature type="domain" description="Protein kinase" evidence="8">
    <location>
        <begin position="18"/>
        <end position="272"/>
    </location>
</feature>
<dbReference type="Pfam" id="PF00069">
    <property type="entry name" value="Pkinase"/>
    <property type="match status" value="1"/>
</dbReference>
<protein>
    <recommendedName>
        <fullName evidence="1">non-specific serine/threonine protein kinase</fullName>
        <ecNumber evidence="1">2.7.11.1</ecNumber>
    </recommendedName>
</protein>
<evidence type="ECO:0000256" key="3">
    <source>
        <dbReference type="ARBA" id="ARBA00022741"/>
    </source>
</evidence>
<dbReference type="Proteomes" id="UP000606172">
    <property type="component" value="Unassembled WGS sequence"/>
</dbReference>
<feature type="region of interest" description="Disordered" evidence="6">
    <location>
        <begin position="288"/>
        <end position="552"/>
    </location>
</feature>
<dbReference type="PANTHER" id="PTHR43671">
    <property type="entry name" value="SERINE/THREONINE-PROTEIN KINASE NEK"/>
    <property type="match status" value="1"/>
</dbReference>
<keyword evidence="5" id="KW-0067">ATP-binding</keyword>
<dbReference type="InterPro" id="IPR008271">
    <property type="entry name" value="Ser/Thr_kinase_AS"/>
</dbReference>
<organism evidence="9 10">
    <name type="scientific">Sinosporangium siamense</name>
    <dbReference type="NCBI Taxonomy" id="1367973"/>
    <lineage>
        <taxon>Bacteria</taxon>
        <taxon>Bacillati</taxon>
        <taxon>Actinomycetota</taxon>
        <taxon>Actinomycetes</taxon>
        <taxon>Streptosporangiales</taxon>
        <taxon>Streptosporangiaceae</taxon>
        <taxon>Sinosporangium</taxon>
    </lineage>
</organism>
<evidence type="ECO:0000256" key="5">
    <source>
        <dbReference type="ARBA" id="ARBA00022840"/>
    </source>
</evidence>
<keyword evidence="7" id="KW-0812">Transmembrane</keyword>
<evidence type="ECO:0000313" key="10">
    <source>
        <dbReference type="Proteomes" id="UP000606172"/>
    </source>
</evidence>
<keyword evidence="7" id="KW-0472">Membrane</keyword>
<evidence type="ECO:0000259" key="8">
    <source>
        <dbReference type="PROSITE" id="PS50011"/>
    </source>
</evidence>
<keyword evidence="10" id="KW-1185">Reference proteome</keyword>
<feature type="region of interest" description="Disordered" evidence="6">
    <location>
        <begin position="601"/>
        <end position="622"/>
    </location>
</feature>
<evidence type="ECO:0000256" key="7">
    <source>
        <dbReference type="SAM" id="Phobius"/>
    </source>
</evidence>
<dbReference type="EC" id="2.7.11.1" evidence="1"/>
<evidence type="ECO:0000256" key="6">
    <source>
        <dbReference type="SAM" id="MobiDB-lite"/>
    </source>
</evidence>
<dbReference type="AlphaFoldDB" id="A0A919RBY1"/>
<evidence type="ECO:0000256" key="1">
    <source>
        <dbReference type="ARBA" id="ARBA00012513"/>
    </source>
</evidence>
<dbReference type="GO" id="GO:0005524">
    <property type="term" value="F:ATP binding"/>
    <property type="evidence" value="ECO:0007669"/>
    <property type="project" value="UniProtKB-KW"/>
</dbReference>
<feature type="compositionally biased region" description="Low complexity" evidence="6">
    <location>
        <begin position="396"/>
        <end position="419"/>
    </location>
</feature>
<keyword evidence="3" id="KW-0547">Nucleotide-binding</keyword>
<feature type="transmembrane region" description="Helical" evidence="7">
    <location>
        <begin position="571"/>
        <end position="592"/>
    </location>
</feature>
<dbReference type="SUPFAM" id="SSF56112">
    <property type="entry name" value="Protein kinase-like (PK-like)"/>
    <property type="match status" value="1"/>
</dbReference>
<feature type="compositionally biased region" description="Polar residues" evidence="6">
    <location>
        <begin position="523"/>
        <end position="533"/>
    </location>
</feature>
<sequence>MSTSAPLRSGDPARLGEYDLRGRLGEGGQGVVYLAVDSAGNEVAIKWLRPDLSGDDIMVERFVREVAVAKRVAPFCTAQVIGTGVEDERPYIISEYVHGRSLQAVVVTQGVRAGAALHRLAIGTATALAAIHQAGIVHRDFKPANVLLAHDGPRVIDFGIARALDATSTLTSSMPVGTPAYMAPEQILGQPVSPVTDMFSWASTMVFAASGAAPFGSDTLPAVINRVLNTEPDLSVLPGPLRDIVGSCMEKDAANRPTAEQVILRLIQHPVAMPADLRDAATAAATALPPAPPAALPPAAPSGTLLDPESPDQTPPEEGSHSKEAPGDVAGHPTPVDHKPADGSAPAGHAPAEQAPPEHPPLGPGHGGYPPPPKPGTAVQPHGWNPPPPGWGPGGHPRQPHAAPHPAAPPAAGAPGQHHPVPHPLPPHTPSPHAFSPPPLPPHTPSSHAPSPHAPSPQNPSPHAPSPQNPSPQNPAAGSHARRPHPSQPPPQGRPPQGQSWSAPSQPPPNPPVPGNPPAQAQWNNPGGPQANRQPQQQPSPWAAPSATPPRVQRTAIHAGGIRAPGSRTGMFLAALSGAAAVIVLLVAAVLIMGNTGGKGNTTARTTKTPTPSPTTTHPVPVTGLTVTELPDGRGRLFEHPDDAIRLTSYEIRDKAKNDWIDYARASATLTGKFQLYPNNWESRVSPNGRYLASRGKRYSEDNYDTLTITDRTTNTDKVVKTVKRPMIASVRDWSRDSNRVLLAVARSNGLAAGYVIVDVKTGKATVSDKTFNDTKGSLYSFDERGTGAVIQTTNGSERGLRFLSDVAPSRPDLRIGVLPSDTLNIFSPAGTRFTSSCPGASNQEHCIWATDGGKELTRFSSECDKVLGWYNEDHLFCWDSGQPKVDRVEVVNFRGEFVRTLLETPKTTEFSPAFTATPPR</sequence>
<dbReference type="Gene3D" id="3.30.200.20">
    <property type="entry name" value="Phosphorylase Kinase, domain 1"/>
    <property type="match status" value="1"/>
</dbReference>
<feature type="compositionally biased region" description="Pro residues" evidence="6">
    <location>
        <begin position="452"/>
        <end position="473"/>
    </location>
</feature>
<proteinExistence type="predicted"/>
<accession>A0A919RBY1</accession>
<dbReference type="PROSITE" id="PS00108">
    <property type="entry name" value="PROTEIN_KINASE_ST"/>
    <property type="match status" value="1"/>
</dbReference>
<comment type="caution">
    <text evidence="9">The sequence shown here is derived from an EMBL/GenBank/DDBJ whole genome shotgun (WGS) entry which is preliminary data.</text>
</comment>
<evidence type="ECO:0000256" key="4">
    <source>
        <dbReference type="ARBA" id="ARBA00022777"/>
    </source>
</evidence>
<dbReference type="InterPro" id="IPR011009">
    <property type="entry name" value="Kinase-like_dom_sf"/>
</dbReference>
<reference evidence="9" key="1">
    <citation type="submission" date="2021-01" db="EMBL/GenBank/DDBJ databases">
        <title>Whole genome shotgun sequence of Sinosporangium siamense NBRC 109515.</title>
        <authorList>
            <person name="Komaki H."/>
            <person name="Tamura T."/>
        </authorList>
    </citation>
    <scope>NUCLEOTIDE SEQUENCE</scope>
    <source>
        <strain evidence="9">NBRC 109515</strain>
    </source>
</reference>
<name>A0A919RBY1_9ACTN</name>
<dbReference type="CDD" id="cd14014">
    <property type="entry name" value="STKc_PknB_like"/>
    <property type="match status" value="1"/>
</dbReference>
<dbReference type="RefSeq" id="WP_239128612.1">
    <property type="nucleotide sequence ID" value="NZ_BOOW01000007.1"/>
</dbReference>
<evidence type="ECO:0000313" key="9">
    <source>
        <dbReference type="EMBL" id="GII90848.1"/>
    </source>
</evidence>
<dbReference type="PROSITE" id="PS50011">
    <property type="entry name" value="PROTEIN_KINASE_DOM"/>
    <property type="match status" value="1"/>
</dbReference>
<dbReference type="InterPro" id="IPR050660">
    <property type="entry name" value="NEK_Ser/Thr_kinase"/>
</dbReference>
<keyword evidence="2" id="KW-0808">Transferase</keyword>